<evidence type="ECO:0000313" key="3">
    <source>
        <dbReference type="Proteomes" id="UP000008952"/>
    </source>
</evidence>
<dbReference type="PATRIC" id="fig|1094558.3.peg.722"/>
<sequence length="317" mass="34664">MRWVTLKIMNIRLTGIAAILIAPLVITGCASKHTGLDGNETQSQKTHAFPMSERTCLMRAMYFESSRSSRDGMIAVGTVVMNRVNSTAYPKTICGVVGQPKQFAPGVLTREMKEPQSVARAQEAADAVLRGERAKKSKNAMFFHTAGLSFPYKNMHYVQVAGGNAFYEKRKRDGSLQVPVNDAPYDVAFAFAQERSGNAPQFDNPVVVPATSTPSIINEQAPVIVAQAQTIQPETQLVAHNIQNDIASDNNTPNLTVLTPKSKAPIVVQADYSFVPTPIPSPLDHVETGSILVSYAMPSKQKFDEIGAILQQQKRYR</sequence>
<gene>
    <name evidence="2" type="ORF">ME5_00659</name>
</gene>
<dbReference type="Proteomes" id="UP000008952">
    <property type="component" value="Unassembled WGS sequence"/>
</dbReference>
<accession>J0ZNW8</accession>
<dbReference type="AlphaFoldDB" id="J0ZNW8"/>
<keyword evidence="3" id="KW-1185">Reference proteome</keyword>
<dbReference type="OrthoDB" id="8433080at2"/>
<reference evidence="2 3" key="1">
    <citation type="submission" date="2012-03" db="EMBL/GenBank/DDBJ databases">
        <title>The Genome Sequence of Bartonella tamiae Th239.</title>
        <authorList>
            <consortium name="The Broad Institute Genome Sequencing Platform"/>
            <consortium name="The Broad Institute Genome Sequencing Center for Infectious Disease"/>
            <person name="Feldgarden M."/>
            <person name="Kirby J."/>
            <person name="Kosoy M."/>
            <person name="Birtles R."/>
            <person name="Probert W.S."/>
            <person name="Chiaraviglio L."/>
            <person name="Young S.K."/>
            <person name="Zeng Q."/>
            <person name="Gargeya S."/>
            <person name="Fitzgerald M."/>
            <person name="Haas B."/>
            <person name="Abouelleil A."/>
            <person name="Alvarado L."/>
            <person name="Arachchi H.M."/>
            <person name="Berlin A."/>
            <person name="Chapman S.B."/>
            <person name="Gearin G."/>
            <person name="Goldberg J."/>
            <person name="Griggs A."/>
            <person name="Gujja S."/>
            <person name="Hansen M."/>
            <person name="Heiman D."/>
            <person name="Howarth C."/>
            <person name="Larimer J."/>
            <person name="Lui A."/>
            <person name="MacDonald P.J.P."/>
            <person name="McCowen C."/>
            <person name="Montmayeur A."/>
            <person name="Murphy C."/>
            <person name="Neiman D."/>
            <person name="Pearson M."/>
            <person name="Priest M."/>
            <person name="Roberts A."/>
            <person name="Saif S."/>
            <person name="Shea T."/>
            <person name="Sisk P."/>
            <person name="Stolte C."/>
            <person name="Sykes S."/>
            <person name="Wortman J."/>
            <person name="Nusbaum C."/>
            <person name="Birren B."/>
        </authorList>
    </citation>
    <scope>NUCLEOTIDE SEQUENCE [LARGE SCALE GENOMIC DNA]</scope>
    <source>
        <strain evidence="2 3">Th239</strain>
    </source>
</reference>
<feature type="domain" description="Cell wall hydrolase SleB" evidence="1">
    <location>
        <begin position="69"/>
        <end position="167"/>
    </location>
</feature>
<protein>
    <recommendedName>
        <fullName evidence="1">Cell wall hydrolase SleB domain-containing protein</fullName>
    </recommendedName>
</protein>
<evidence type="ECO:0000313" key="2">
    <source>
        <dbReference type="EMBL" id="EJF90258.1"/>
    </source>
</evidence>
<proteinExistence type="predicted"/>
<dbReference type="RefSeq" id="WP_008038393.1">
    <property type="nucleotide sequence ID" value="NZ_JH725147.1"/>
</dbReference>
<evidence type="ECO:0000259" key="1">
    <source>
        <dbReference type="Pfam" id="PF07486"/>
    </source>
</evidence>
<comment type="caution">
    <text evidence="2">The sequence shown here is derived from an EMBL/GenBank/DDBJ whole genome shotgun (WGS) entry which is preliminary data.</text>
</comment>
<dbReference type="PROSITE" id="PS51257">
    <property type="entry name" value="PROKAR_LIPOPROTEIN"/>
    <property type="match status" value="1"/>
</dbReference>
<dbReference type="STRING" id="1094558.ME5_00659"/>
<dbReference type="Pfam" id="PF07486">
    <property type="entry name" value="Hydrolase_2"/>
    <property type="match status" value="1"/>
</dbReference>
<dbReference type="InterPro" id="IPR042047">
    <property type="entry name" value="SleB_dom1"/>
</dbReference>
<name>J0ZNW8_9HYPH</name>
<dbReference type="Gene3D" id="1.10.10.2520">
    <property type="entry name" value="Cell wall hydrolase SleB, domain 1"/>
    <property type="match status" value="1"/>
</dbReference>
<dbReference type="EMBL" id="AIMB01000007">
    <property type="protein sequence ID" value="EJF90258.1"/>
    <property type="molecule type" value="Genomic_DNA"/>
</dbReference>
<organism evidence="2 3">
    <name type="scientific">Bartonella tamiae Th239</name>
    <dbReference type="NCBI Taxonomy" id="1094558"/>
    <lineage>
        <taxon>Bacteria</taxon>
        <taxon>Pseudomonadati</taxon>
        <taxon>Pseudomonadota</taxon>
        <taxon>Alphaproteobacteria</taxon>
        <taxon>Hyphomicrobiales</taxon>
        <taxon>Bartonellaceae</taxon>
        <taxon>Bartonella</taxon>
    </lineage>
</organism>
<dbReference type="eggNOG" id="COG3773">
    <property type="taxonomic scope" value="Bacteria"/>
</dbReference>
<dbReference type="HOGENOM" id="CLU_078488_1_0_5"/>
<dbReference type="InterPro" id="IPR011105">
    <property type="entry name" value="Cell_wall_hydrolase_SleB"/>
</dbReference>
<dbReference type="GO" id="GO:0016787">
    <property type="term" value="F:hydrolase activity"/>
    <property type="evidence" value="ECO:0007669"/>
    <property type="project" value="InterPro"/>
</dbReference>